<evidence type="ECO:0000313" key="1">
    <source>
        <dbReference type="EMBL" id="MTE27336.1"/>
    </source>
</evidence>
<reference evidence="1 2" key="1">
    <citation type="submission" date="2019-11" db="EMBL/GenBank/DDBJ databases">
        <title>Winogradskyella ouciana sp. nov., isolated from the hadal seawater of the Mariana Trench.</title>
        <authorList>
            <person name="Liu R."/>
        </authorList>
    </citation>
    <scope>NUCLEOTIDE SEQUENCE [LARGE SCALE GENOMIC DNA]</scope>
    <source>
        <strain evidence="1 2">ZXX205</strain>
    </source>
</reference>
<evidence type="ECO:0000313" key="2">
    <source>
        <dbReference type="Proteomes" id="UP000447545"/>
    </source>
</evidence>
<dbReference type="RefSeq" id="WP_155089361.1">
    <property type="nucleotide sequence ID" value="NZ_WJYA01000006.1"/>
</dbReference>
<sequence>MQFKYFIIGLLFLFVGTTSNDETMIWNEARKLSWADFKANPDPASDAVALTASGITFGYSVKTSNRRIVDFSTTVEAHFYPAKSWYIKEKGDDHVLGHEQLHFDITELYVRKFRKQLDRLVVNQNIKKQMEQIHVAINKALEESQKTYDAQTNHSINVEAQKYWETFIAEELKKLDKYKSQ</sequence>
<dbReference type="EMBL" id="WJYA01000006">
    <property type="protein sequence ID" value="MTE27336.1"/>
    <property type="molecule type" value="Genomic_DNA"/>
</dbReference>
<keyword evidence="2" id="KW-1185">Reference proteome</keyword>
<accession>A0A7K1GDG8</accession>
<organism evidence="1 2">
    <name type="scientific">Winogradskyella ouciana</name>
    <dbReference type="NCBI Taxonomy" id="2608631"/>
    <lineage>
        <taxon>Bacteria</taxon>
        <taxon>Pseudomonadati</taxon>
        <taxon>Bacteroidota</taxon>
        <taxon>Flavobacteriia</taxon>
        <taxon>Flavobacteriales</taxon>
        <taxon>Flavobacteriaceae</taxon>
        <taxon>Winogradskyella</taxon>
    </lineage>
</organism>
<dbReference type="InterPro" id="IPR010321">
    <property type="entry name" value="DUF922"/>
</dbReference>
<proteinExistence type="predicted"/>
<dbReference type="Proteomes" id="UP000447545">
    <property type="component" value="Unassembled WGS sequence"/>
</dbReference>
<protein>
    <submittedName>
        <fullName evidence="1">DUF922 domain-containing protein</fullName>
    </submittedName>
</protein>
<dbReference type="AlphaFoldDB" id="A0A7K1GDG8"/>
<comment type="caution">
    <text evidence="1">The sequence shown here is derived from an EMBL/GenBank/DDBJ whole genome shotgun (WGS) entry which is preliminary data.</text>
</comment>
<dbReference type="Pfam" id="PF06037">
    <property type="entry name" value="DUF922"/>
    <property type="match status" value="1"/>
</dbReference>
<name>A0A7K1GDG8_9FLAO</name>
<gene>
    <name evidence="1" type="ORF">F1003_10390</name>
</gene>